<accession>A0ACB9BYP1</accession>
<evidence type="ECO:0000313" key="2">
    <source>
        <dbReference type="Proteomes" id="UP001056120"/>
    </source>
</evidence>
<gene>
    <name evidence="1" type="ORF">L1987_67000</name>
</gene>
<sequence>MGGWQLQTCASQDLNSKSNLWGFLKMTKENNPGPWIMLGDFNEVRNASERLNSDFNIAGAASKLDRALVCREFMDKWPDASLTAWLRVIFDHCPITLKCSSVDFGSKPFRFFNSWIGREGVMAIIEGALKIPVSLARPDAVLAAKLKNVKFALKKWTVVLCNREEKHADSLRVHLNNIDTMAELIGLNSYENEEGWLQRQNCWRWKN</sequence>
<evidence type="ECO:0000313" key="1">
    <source>
        <dbReference type="EMBL" id="KAI3727189.1"/>
    </source>
</evidence>
<reference evidence="1 2" key="2">
    <citation type="journal article" date="2022" name="Mol. Ecol. Resour.">
        <title>The genomes of chicory, endive, great burdock and yacon provide insights into Asteraceae paleo-polyploidization history and plant inulin production.</title>
        <authorList>
            <person name="Fan W."/>
            <person name="Wang S."/>
            <person name="Wang H."/>
            <person name="Wang A."/>
            <person name="Jiang F."/>
            <person name="Liu H."/>
            <person name="Zhao H."/>
            <person name="Xu D."/>
            <person name="Zhang Y."/>
        </authorList>
    </citation>
    <scope>NUCLEOTIDE SEQUENCE [LARGE SCALE GENOMIC DNA]</scope>
    <source>
        <strain evidence="2">cv. Yunnan</strain>
        <tissue evidence="1">Leaves</tissue>
    </source>
</reference>
<keyword evidence="2" id="KW-1185">Reference proteome</keyword>
<comment type="caution">
    <text evidence="1">The sequence shown here is derived from an EMBL/GenBank/DDBJ whole genome shotgun (WGS) entry which is preliminary data.</text>
</comment>
<dbReference type="Proteomes" id="UP001056120">
    <property type="component" value="Linkage Group LG22"/>
</dbReference>
<reference evidence="2" key="1">
    <citation type="journal article" date="2022" name="Mol. Ecol. Resour.">
        <title>The genomes of chicory, endive, great burdock and yacon provide insights into Asteraceae palaeo-polyploidization history and plant inulin production.</title>
        <authorList>
            <person name="Fan W."/>
            <person name="Wang S."/>
            <person name="Wang H."/>
            <person name="Wang A."/>
            <person name="Jiang F."/>
            <person name="Liu H."/>
            <person name="Zhao H."/>
            <person name="Xu D."/>
            <person name="Zhang Y."/>
        </authorList>
    </citation>
    <scope>NUCLEOTIDE SEQUENCE [LARGE SCALE GENOMIC DNA]</scope>
    <source>
        <strain evidence="2">cv. Yunnan</strain>
    </source>
</reference>
<organism evidence="1 2">
    <name type="scientific">Smallanthus sonchifolius</name>
    <dbReference type="NCBI Taxonomy" id="185202"/>
    <lineage>
        <taxon>Eukaryota</taxon>
        <taxon>Viridiplantae</taxon>
        <taxon>Streptophyta</taxon>
        <taxon>Embryophyta</taxon>
        <taxon>Tracheophyta</taxon>
        <taxon>Spermatophyta</taxon>
        <taxon>Magnoliopsida</taxon>
        <taxon>eudicotyledons</taxon>
        <taxon>Gunneridae</taxon>
        <taxon>Pentapetalae</taxon>
        <taxon>asterids</taxon>
        <taxon>campanulids</taxon>
        <taxon>Asterales</taxon>
        <taxon>Asteraceae</taxon>
        <taxon>Asteroideae</taxon>
        <taxon>Heliantheae alliance</taxon>
        <taxon>Millerieae</taxon>
        <taxon>Smallanthus</taxon>
    </lineage>
</organism>
<dbReference type="EMBL" id="CM042039">
    <property type="protein sequence ID" value="KAI3727189.1"/>
    <property type="molecule type" value="Genomic_DNA"/>
</dbReference>
<name>A0ACB9BYP1_9ASTR</name>
<proteinExistence type="predicted"/>
<protein>
    <submittedName>
        <fullName evidence="1">Uncharacterized protein</fullName>
    </submittedName>
</protein>